<keyword evidence="3" id="KW-1185">Reference proteome</keyword>
<evidence type="ECO:0000259" key="1">
    <source>
        <dbReference type="Pfam" id="PF00857"/>
    </source>
</evidence>
<dbReference type="AlphaFoldDB" id="A0A1G7XE70"/>
<dbReference type="InterPro" id="IPR050993">
    <property type="entry name" value="Isochorismatase_domain"/>
</dbReference>
<accession>A0A1G7XE70</accession>
<dbReference type="Gene3D" id="3.40.50.850">
    <property type="entry name" value="Isochorismatase-like"/>
    <property type="match status" value="1"/>
</dbReference>
<organism evidence="2 3">
    <name type="scientific">Vibrio xiamenensis</name>
    <dbReference type="NCBI Taxonomy" id="861298"/>
    <lineage>
        <taxon>Bacteria</taxon>
        <taxon>Pseudomonadati</taxon>
        <taxon>Pseudomonadota</taxon>
        <taxon>Gammaproteobacteria</taxon>
        <taxon>Vibrionales</taxon>
        <taxon>Vibrionaceae</taxon>
        <taxon>Vibrio</taxon>
    </lineage>
</organism>
<dbReference type="EMBL" id="FNDD01000003">
    <property type="protein sequence ID" value="SDG81850.1"/>
    <property type="molecule type" value="Genomic_DNA"/>
</dbReference>
<feature type="domain" description="Isochorismatase-like" evidence="1">
    <location>
        <begin position="8"/>
        <end position="147"/>
    </location>
</feature>
<protein>
    <submittedName>
        <fullName evidence="2">Nicotinamidase-related amidase</fullName>
    </submittedName>
</protein>
<gene>
    <name evidence="2" type="ORF">SAMN04488136_10380</name>
</gene>
<dbReference type="SUPFAM" id="SSF52499">
    <property type="entry name" value="Isochorismatase-like hydrolases"/>
    <property type="match status" value="1"/>
</dbReference>
<dbReference type="PANTHER" id="PTHR14119:SF3">
    <property type="entry name" value="ISOCHORISMATASE DOMAIN-CONTAINING PROTEIN 2"/>
    <property type="match status" value="1"/>
</dbReference>
<dbReference type="PANTHER" id="PTHR14119">
    <property type="entry name" value="HYDROLASE"/>
    <property type="match status" value="1"/>
</dbReference>
<dbReference type="Pfam" id="PF00857">
    <property type="entry name" value="Isochorismatase"/>
    <property type="match status" value="1"/>
</dbReference>
<dbReference type="STRING" id="861298.SAMN04488136_10380"/>
<dbReference type="InterPro" id="IPR000868">
    <property type="entry name" value="Isochorismatase-like_dom"/>
</dbReference>
<reference evidence="3" key="1">
    <citation type="submission" date="2016-10" db="EMBL/GenBank/DDBJ databases">
        <authorList>
            <person name="Varghese N."/>
            <person name="Submissions S."/>
        </authorList>
    </citation>
    <scope>NUCLEOTIDE SEQUENCE [LARGE SCALE GENOMIC DNA]</scope>
    <source>
        <strain evidence="3">CGMCC 1.10228</strain>
    </source>
</reference>
<dbReference type="RefSeq" id="WP_093269823.1">
    <property type="nucleotide sequence ID" value="NZ_FNDD01000003.1"/>
</dbReference>
<sequence length="179" mass="19477">MLVKGNTGLVVIDVQGNLAKQVHQSERTISNVCRMIQGAQALAMPILWLEQTPSKLGPSVDAVANLMAGKKPLAKHTFDACSSAEFLSYVKAANVRSWLICGMEAHICVYQTAQSMIKLGYYVEVVSDAVSSRDEDNKILALNKCALQRIGLTSVEMSLYEILGDCLSPEFKSILALVK</sequence>
<dbReference type="InterPro" id="IPR036380">
    <property type="entry name" value="Isochorismatase-like_sf"/>
</dbReference>
<dbReference type="Proteomes" id="UP000198854">
    <property type="component" value="Unassembled WGS sequence"/>
</dbReference>
<evidence type="ECO:0000313" key="2">
    <source>
        <dbReference type="EMBL" id="SDG81850.1"/>
    </source>
</evidence>
<name>A0A1G7XE70_9VIBR</name>
<evidence type="ECO:0000313" key="3">
    <source>
        <dbReference type="Proteomes" id="UP000198854"/>
    </source>
</evidence>
<proteinExistence type="predicted"/>
<dbReference type="OrthoDB" id="9796958at2"/>